<evidence type="ECO:0000256" key="1">
    <source>
        <dbReference type="SAM" id="MobiDB-lite"/>
    </source>
</evidence>
<reference evidence="3" key="2">
    <citation type="submission" date="2022-10" db="EMBL/GenBank/DDBJ databases">
        <authorList>
            <consortium name="ENA_rothamsted_submissions"/>
            <consortium name="culmorum"/>
            <person name="King R."/>
        </authorList>
    </citation>
    <scope>NUCLEOTIDE SEQUENCE</scope>
</reference>
<feature type="transmembrane region" description="Helical" evidence="2">
    <location>
        <begin position="6"/>
        <end position="22"/>
    </location>
</feature>
<dbReference type="AlphaFoldDB" id="A0A9P0N8C9"/>
<keyword evidence="2" id="KW-0812">Transmembrane</keyword>
<evidence type="ECO:0008006" key="5">
    <source>
        <dbReference type="Google" id="ProtNLM"/>
    </source>
</evidence>
<evidence type="ECO:0000256" key="2">
    <source>
        <dbReference type="SAM" id="Phobius"/>
    </source>
</evidence>
<feature type="compositionally biased region" description="Low complexity" evidence="1">
    <location>
        <begin position="89"/>
        <end position="105"/>
    </location>
</feature>
<gene>
    <name evidence="3" type="ORF">APHIGO_LOCUS661</name>
</gene>
<dbReference type="OrthoDB" id="167295at2759"/>
<protein>
    <recommendedName>
        <fullName evidence="5">Selenoprotein K</fullName>
    </recommendedName>
</protein>
<dbReference type="EMBL" id="OU899034">
    <property type="protein sequence ID" value="CAH1709064.1"/>
    <property type="molecule type" value="Genomic_DNA"/>
</dbReference>
<organism evidence="3 4">
    <name type="scientific">Aphis gossypii</name>
    <name type="common">Cotton aphid</name>
    <dbReference type="NCBI Taxonomy" id="80765"/>
    <lineage>
        <taxon>Eukaryota</taxon>
        <taxon>Metazoa</taxon>
        <taxon>Ecdysozoa</taxon>
        <taxon>Arthropoda</taxon>
        <taxon>Hexapoda</taxon>
        <taxon>Insecta</taxon>
        <taxon>Pterygota</taxon>
        <taxon>Neoptera</taxon>
        <taxon>Paraneoptera</taxon>
        <taxon>Hemiptera</taxon>
        <taxon>Sternorrhyncha</taxon>
        <taxon>Aphidomorpha</taxon>
        <taxon>Aphidoidea</taxon>
        <taxon>Aphididae</taxon>
        <taxon>Aphidini</taxon>
        <taxon>Aphis</taxon>
        <taxon>Aphis</taxon>
    </lineage>
</organism>
<keyword evidence="2" id="KW-0472">Membrane</keyword>
<evidence type="ECO:0000313" key="3">
    <source>
        <dbReference type="EMBL" id="CAH1709064.1"/>
    </source>
</evidence>
<sequence length="105" mass="11698">MNEVVKFYLVIIYGITIFNKGGHLQETVPMKKKIVDTFWGVINFVSFFVQSLVRPNSTRWGNQYTVTYRRPGSSNGTVRPQRRFGGFGPSTSAPAPPSTCSSCMG</sequence>
<keyword evidence="2" id="KW-1133">Transmembrane helix</keyword>
<dbReference type="InterPro" id="IPR024491">
    <property type="entry name" value="Se_SelK/SelG"/>
</dbReference>
<feature type="region of interest" description="Disordered" evidence="1">
    <location>
        <begin position="71"/>
        <end position="105"/>
    </location>
</feature>
<proteinExistence type="predicted"/>
<reference evidence="3" key="1">
    <citation type="submission" date="2022-02" db="EMBL/GenBank/DDBJ databases">
        <authorList>
            <person name="King R."/>
        </authorList>
    </citation>
    <scope>NUCLEOTIDE SEQUENCE</scope>
</reference>
<accession>A0A9P0N8C9</accession>
<name>A0A9P0N8C9_APHGO</name>
<keyword evidence="4" id="KW-1185">Reference proteome</keyword>
<evidence type="ECO:0000313" key="4">
    <source>
        <dbReference type="Proteomes" id="UP001154329"/>
    </source>
</evidence>
<dbReference type="Pfam" id="PF10961">
    <property type="entry name" value="SelK_SelG"/>
    <property type="match status" value="1"/>
</dbReference>
<feature type="transmembrane region" description="Helical" evidence="2">
    <location>
        <begin position="34"/>
        <end position="53"/>
    </location>
</feature>
<dbReference type="Proteomes" id="UP001154329">
    <property type="component" value="Chromosome 1"/>
</dbReference>